<keyword evidence="4" id="KW-1185">Reference proteome</keyword>
<feature type="domain" description="DUF1468" evidence="2">
    <location>
        <begin position="6"/>
        <end position="139"/>
    </location>
</feature>
<dbReference type="AlphaFoldDB" id="A0A4R2L411"/>
<feature type="transmembrane region" description="Helical" evidence="1">
    <location>
        <begin position="111"/>
        <end position="130"/>
    </location>
</feature>
<keyword evidence="1" id="KW-0812">Transmembrane</keyword>
<gene>
    <name evidence="3" type="ORF">EV699_114117</name>
</gene>
<reference evidence="3 4" key="1">
    <citation type="submission" date="2019-03" db="EMBL/GenBank/DDBJ databases">
        <title>Genomic Encyclopedia of Type Strains, Phase IV (KMG-IV): sequencing the most valuable type-strain genomes for metagenomic binning, comparative biology and taxonomic classification.</title>
        <authorList>
            <person name="Goeker M."/>
        </authorList>
    </citation>
    <scope>NUCLEOTIDE SEQUENCE [LARGE SCALE GENOMIC DNA]</scope>
    <source>
        <strain evidence="3 4">DSM 25287</strain>
    </source>
</reference>
<dbReference type="OrthoDB" id="7025534at2"/>
<feature type="transmembrane region" description="Helical" evidence="1">
    <location>
        <begin position="70"/>
        <end position="91"/>
    </location>
</feature>
<evidence type="ECO:0000313" key="3">
    <source>
        <dbReference type="EMBL" id="TCO80472.1"/>
    </source>
</evidence>
<dbReference type="EMBL" id="SLWY01000014">
    <property type="protein sequence ID" value="TCO80472.1"/>
    <property type="molecule type" value="Genomic_DNA"/>
</dbReference>
<name>A0A4R2L411_9GAMM</name>
<comment type="caution">
    <text evidence="3">The sequence shown here is derived from an EMBL/GenBank/DDBJ whole genome shotgun (WGS) entry which is preliminary data.</text>
</comment>
<evidence type="ECO:0000256" key="1">
    <source>
        <dbReference type="SAM" id="Phobius"/>
    </source>
</evidence>
<proteinExistence type="predicted"/>
<organism evidence="3 4">
    <name type="scientific">Plasticicumulans lactativorans</name>
    <dbReference type="NCBI Taxonomy" id="1133106"/>
    <lineage>
        <taxon>Bacteria</taxon>
        <taxon>Pseudomonadati</taxon>
        <taxon>Pseudomonadota</taxon>
        <taxon>Gammaproteobacteria</taxon>
        <taxon>Candidatus Competibacteraceae</taxon>
        <taxon>Plasticicumulans</taxon>
    </lineage>
</organism>
<evidence type="ECO:0000259" key="2">
    <source>
        <dbReference type="Pfam" id="PF07331"/>
    </source>
</evidence>
<dbReference type="InterPro" id="IPR009936">
    <property type="entry name" value="DUF1468"/>
</dbReference>
<protein>
    <submittedName>
        <fullName evidence="3">Putative tricarboxylic transport membrane protein</fullName>
    </submittedName>
</protein>
<keyword evidence="1" id="KW-1133">Transmembrane helix</keyword>
<dbReference type="RefSeq" id="WP_132543612.1">
    <property type="nucleotide sequence ID" value="NZ_SLWY01000014.1"/>
</dbReference>
<accession>A0A4R2L411</accession>
<keyword evidence="1" id="KW-0472">Membrane</keyword>
<feature type="transmembrane region" description="Helical" evidence="1">
    <location>
        <begin position="38"/>
        <end position="58"/>
    </location>
</feature>
<dbReference type="Proteomes" id="UP000295765">
    <property type="component" value="Unassembled WGS sequence"/>
</dbReference>
<evidence type="ECO:0000313" key="4">
    <source>
        <dbReference type="Proteomes" id="UP000295765"/>
    </source>
</evidence>
<dbReference type="Pfam" id="PF07331">
    <property type="entry name" value="TctB"/>
    <property type="match status" value="1"/>
</dbReference>
<sequence>MRAERVFGLVWLAVSAAMAWVALDLKAPISYEPVGPRAVPLLYAGLMAACALTLVLRPHAVAFHWPHGKVVHHIVVSAGLLLGYAFAFEWLGFPLATALLALLLGRVFGGSWRTCASGGVAMGIVLYLFFDRLLDVVLPLGLLQPLFGG</sequence>